<organism evidence="1 2">
    <name type="scientific">Amycolatopsis endophytica</name>
    <dbReference type="NCBI Taxonomy" id="860233"/>
    <lineage>
        <taxon>Bacteria</taxon>
        <taxon>Bacillati</taxon>
        <taxon>Actinomycetota</taxon>
        <taxon>Actinomycetes</taxon>
        <taxon>Pseudonocardiales</taxon>
        <taxon>Pseudonocardiaceae</taxon>
        <taxon>Amycolatopsis</taxon>
    </lineage>
</organism>
<dbReference type="RefSeq" id="WP_179772198.1">
    <property type="nucleotide sequence ID" value="NZ_JACCFK010000001.1"/>
</dbReference>
<sequence>MFGKNNRKPGREIEHSRVLELTGRCAGCGKRTSRKANCCGKPACSRRIASQL</sequence>
<dbReference type="EMBL" id="JACCFK010000001">
    <property type="protein sequence ID" value="NYI87871.1"/>
    <property type="molecule type" value="Genomic_DNA"/>
</dbReference>
<gene>
    <name evidence="1" type="ORF">HNR02_001194</name>
</gene>
<keyword evidence="2" id="KW-1185">Reference proteome</keyword>
<accession>A0A853AZ94</accession>
<dbReference type="AlphaFoldDB" id="A0A853AZ94"/>
<protein>
    <submittedName>
        <fullName evidence="1">Uncharacterized protein</fullName>
    </submittedName>
</protein>
<evidence type="ECO:0000313" key="1">
    <source>
        <dbReference type="EMBL" id="NYI87871.1"/>
    </source>
</evidence>
<evidence type="ECO:0000313" key="2">
    <source>
        <dbReference type="Proteomes" id="UP000549616"/>
    </source>
</evidence>
<comment type="caution">
    <text evidence="1">The sequence shown here is derived from an EMBL/GenBank/DDBJ whole genome shotgun (WGS) entry which is preliminary data.</text>
</comment>
<dbReference type="Proteomes" id="UP000549616">
    <property type="component" value="Unassembled WGS sequence"/>
</dbReference>
<proteinExistence type="predicted"/>
<name>A0A853AZ94_9PSEU</name>
<reference evidence="1 2" key="1">
    <citation type="submission" date="2020-07" db="EMBL/GenBank/DDBJ databases">
        <title>Sequencing the genomes of 1000 actinobacteria strains.</title>
        <authorList>
            <person name="Klenk H.-P."/>
        </authorList>
    </citation>
    <scope>NUCLEOTIDE SEQUENCE [LARGE SCALE GENOMIC DNA]</scope>
    <source>
        <strain evidence="1 2">DSM 104006</strain>
    </source>
</reference>